<dbReference type="KEGG" id="orp:MOP44_11475"/>
<evidence type="ECO:0000313" key="2">
    <source>
        <dbReference type="EMBL" id="UWZ86540.1"/>
    </source>
</evidence>
<reference evidence="2" key="1">
    <citation type="submission" date="2021-04" db="EMBL/GenBank/DDBJ databases">
        <title>Phylogenetic analysis of Acidobacteriaceae.</title>
        <authorList>
            <person name="Qiu L."/>
            <person name="Zhang Q."/>
        </authorList>
    </citation>
    <scope>NUCLEOTIDE SEQUENCE</scope>
    <source>
        <strain evidence="2">DSM 25168</strain>
    </source>
</reference>
<dbReference type="EMBL" id="CP093313">
    <property type="protein sequence ID" value="UWZ86540.1"/>
    <property type="molecule type" value="Genomic_DNA"/>
</dbReference>
<dbReference type="Proteomes" id="UP001059380">
    <property type="component" value="Chromosome"/>
</dbReference>
<dbReference type="RefSeq" id="WP_260796178.1">
    <property type="nucleotide sequence ID" value="NZ_CP093313.1"/>
</dbReference>
<keyword evidence="3" id="KW-1185">Reference proteome</keyword>
<feature type="region of interest" description="Disordered" evidence="1">
    <location>
        <begin position="323"/>
        <end position="357"/>
    </location>
</feature>
<name>A0A9J7BUI9_9BACT</name>
<feature type="region of interest" description="Disordered" evidence="1">
    <location>
        <begin position="132"/>
        <end position="277"/>
    </location>
</feature>
<proteinExistence type="predicted"/>
<evidence type="ECO:0000256" key="1">
    <source>
        <dbReference type="SAM" id="MobiDB-lite"/>
    </source>
</evidence>
<feature type="compositionally biased region" description="Polar residues" evidence="1">
    <location>
        <begin position="173"/>
        <end position="191"/>
    </location>
</feature>
<protein>
    <submittedName>
        <fullName evidence="2">Uncharacterized protein</fullName>
    </submittedName>
</protein>
<accession>A0A9J7BUI9</accession>
<organism evidence="2 3">
    <name type="scientific">Occallatibacter riparius</name>
    <dbReference type="NCBI Taxonomy" id="1002689"/>
    <lineage>
        <taxon>Bacteria</taxon>
        <taxon>Pseudomonadati</taxon>
        <taxon>Acidobacteriota</taxon>
        <taxon>Terriglobia</taxon>
        <taxon>Terriglobales</taxon>
        <taxon>Acidobacteriaceae</taxon>
        <taxon>Occallatibacter</taxon>
    </lineage>
</organism>
<evidence type="ECO:0000313" key="3">
    <source>
        <dbReference type="Proteomes" id="UP001059380"/>
    </source>
</evidence>
<sequence>MTVSQHYSRPARLVSSRGLSLALTGLCLIAANVGFAQYPGQVNKKAADKTPEMRAVAVLEWTGDAGKPTASRIVPVTIYDGEQLQDAGLYLARPYPLAVSYAVEYELKDNGKTIGLFEVKNAGQVQGSWVGFGDWKPLPKPKAAAAPQKIDEDLGDDDKPVLHRKHKGDDSSAKSGGTASSNTKDAKSNSSAEDDPDRPKLHKKTEDTTTENSGGSAPVDPDRPMMTKPKPKAPETPVDAAGNVSSLPDIDDPDRPRLKRGAKDAGPAKVEPTLMGLPDDMKQAVAISDARNRPEHTWTYSWANPDDEMKMKEQMEDIARKALGITPPPPPAKTSTAHRSTAAKKVVTPPPPTPAPLEEEQFRVFELAYGAGATMVLSAHTTGPLADQKFVTLIAQPDLYGNVMVLVKNVTDRSRLDETPRMRLVDAVDALADNRGELLFELRGDTTRQFALYRIMRGRADKLFTTFGGNLAGNMPE</sequence>
<gene>
    <name evidence="2" type="ORF">MOP44_11475</name>
</gene>
<feature type="compositionally biased region" description="Basic and acidic residues" evidence="1">
    <location>
        <begin position="149"/>
        <end position="172"/>
    </location>
</feature>
<dbReference type="AlphaFoldDB" id="A0A9J7BUI9"/>